<keyword evidence="7" id="KW-0677">Repeat</keyword>
<dbReference type="InterPro" id="IPR006703">
    <property type="entry name" value="G_AIG1"/>
</dbReference>
<dbReference type="PANTHER" id="PTHR10903">
    <property type="entry name" value="GTPASE, IMAP FAMILY MEMBER-RELATED"/>
    <property type="match status" value="1"/>
</dbReference>
<reference evidence="18" key="4">
    <citation type="submission" date="2025-09" db="UniProtKB">
        <authorList>
            <consortium name="Ensembl"/>
        </authorList>
    </citation>
    <scope>IDENTIFICATION</scope>
</reference>
<sequence length="253" mass="28478">MSASGQMQGAKDPLRLVLVGLQGVGKSAAGNTILGGREEFESDVSSTCLTLRSEVRKARVCGRQVTVVDTPGLFSRSLLDAEVKLELEKALMLCAPGPHVFLLVVQLGRFTQEERSVVEKLKKMLGSNVESYLMVLFTYGDRLKSKTIQQFIEEDKNLQTLIQKCGGQYHVFNNTDEENEVQVRELLEKVDNRLKTRINQPYFVVKVRNTWAKIFYFALPVLTALAFAAVLRYIKRGVPAEPAEHLKKFLKQE</sequence>
<dbReference type="PANTHER" id="PTHR10903:SF62">
    <property type="entry name" value="GTPASE IMAP FAMILY MEMBER 4-LIKE-RELATED"/>
    <property type="match status" value="1"/>
</dbReference>
<reference evidence="19" key="2">
    <citation type="journal article" date="2014" name="Nat. Commun.">
        <title>The cavefish genome reveals candidate genes for eye loss.</title>
        <authorList>
            <person name="McGaugh S.E."/>
            <person name="Gross J.B."/>
            <person name="Aken B."/>
            <person name="Blin M."/>
            <person name="Borowsky R."/>
            <person name="Chalopin D."/>
            <person name="Hinaux H."/>
            <person name="Jeffery W.R."/>
            <person name="Keene A."/>
            <person name="Ma L."/>
            <person name="Minx P."/>
            <person name="Murphy D."/>
            <person name="O'Quin K.E."/>
            <person name="Retaux S."/>
            <person name="Rohner N."/>
            <person name="Searle S.M."/>
            <person name="Stahl B.A."/>
            <person name="Tabin C."/>
            <person name="Volff J.N."/>
            <person name="Yoshizawa M."/>
            <person name="Warren W.C."/>
        </authorList>
    </citation>
    <scope>NUCLEOTIDE SEQUENCE [LARGE SCALE GENOMIC DNA]</scope>
    <source>
        <strain evidence="19">female</strain>
    </source>
</reference>
<evidence type="ECO:0000256" key="12">
    <source>
        <dbReference type="ARBA" id="ARBA00023134"/>
    </source>
</evidence>
<dbReference type="CDD" id="cd01852">
    <property type="entry name" value="AIG1"/>
    <property type="match status" value="1"/>
</dbReference>
<evidence type="ECO:0000256" key="6">
    <source>
        <dbReference type="ARBA" id="ARBA00022490"/>
    </source>
</evidence>
<keyword evidence="19" id="KW-1185">Reference proteome</keyword>
<dbReference type="GO" id="GO:0005829">
    <property type="term" value="C:cytosol"/>
    <property type="evidence" value="ECO:0007669"/>
    <property type="project" value="UniProtKB-SubCell"/>
</dbReference>
<keyword evidence="9" id="KW-0256">Endoplasmic reticulum</keyword>
<dbReference type="InterPro" id="IPR045058">
    <property type="entry name" value="GIMA/IAN/Toc"/>
</dbReference>
<dbReference type="SUPFAM" id="SSF52540">
    <property type="entry name" value="P-loop containing nucleoside triphosphate hydrolases"/>
    <property type="match status" value="1"/>
</dbReference>
<keyword evidence="16" id="KW-0812">Transmembrane</keyword>
<keyword evidence="11" id="KW-0496">Mitochondrion</keyword>
<evidence type="ECO:0000256" key="3">
    <source>
        <dbReference type="ARBA" id="ARBA00004514"/>
    </source>
</evidence>
<evidence type="ECO:0000256" key="1">
    <source>
        <dbReference type="ARBA" id="ARBA00004173"/>
    </source>
</evidence>
<comment type="similarity">
    <text evidence="5">Belongs to the TRAFAC class TrmE-Era-EngA-EngB-Septin-like GTPase superfamily. AIG1/Toc34/Toc159-like paraseptin GTPase family. IAN subfamily.</text>
</comment>
<evidence type="ECO:0000313" key="18">
    <source>
        <dbReference type="Ensembl" id="ENSAMXP00000048193.1"/>
    </source>
</evidence>
<accession>A0A3B1K121</accession>
<dbReference type="Pfam" id="PF04548">
    <property type="entry name" value="AIG1"/>
    <property type="match status" value="1"/>
</dbReference>
<dbReference type="PROSITE" id="PS51720">
    <property type="entry name" value="G_AIG1"/>
    <property type="match status" value="1"/>
</dbReference>
<protein>
    <recommendedName>
        <fullName evidence="14">GTPase IMAP family member 8</fullName>
    </recommendedName>
    <alternativeName>
        <fullName evidence="15">Immune-associated nucleotide-binding protein 9</fullName>
    </alternativeName>
</protein>
<evidence type="ECO:0000256" key="4">
    <source>
        <dbReference type="ARBA" id="ARBA00004555"/>
    </source>
</evidence>
<evidence type="ECO:0000256" key="11">
    <source>
        <dbReference type="ARBA" id="ARBA00023128"/>
    </source>
</evidence>
<evidence type="ECO:0000256" key="14">
    <source>
        <dbReference type="ARBA" id="ARBA00073539"/>
    </source>
</evidence>
<proteinExistence type="inferred from homology"/>
<dbReference type="GO" id="GO:0005525">
    <property type="term" value="F:GTP binding"/>
    <property type="evidence" value="ECO:0007669"/>
    <property type="project" value="UniProtKB-KW"/>
</dbReference>
<dbReference type="Gene3D" id="3.40.50.300">
    <property type="entry name" value="P-loop containing nucleotide triphosphate hydrolases"/>
    <property type="match status" value="1"/>
</dbReference>
<evidence type="ECO:0000256" key="13">
    <source>
        <dbReference type="ARBA" id="ARBA00056809"/>
    </source>
</evidence>
<dbReference type="FunFam" id="3.40.50.300:FF:000536">
    <property type="entry name" value="GTPase IMAP family member 8"/>
    <property type="match status" value="1"/>
</dbReference>
<evidence type="ECO:0000256" key="9">
    <source>
        <dbReference type="ARBA" id="ARBA00022824"/>
    </source>
</evidence>
<dbReference type="InterPro" id="IPR027417">
    <property type="entry name" value="P-loop_NTPase"/>
</dbReference>
<dbReference type="Bgee" id="ENSAMXG00000038070">
    <property type="expression patterns" value="Expressed in intestine and 8 other cell types or tissues"/>
</dbReference>
<feature type="transmembrane region" description="Helical" evidence="16">
    <location>
        <begin position="214"/>
        <end position="234"/>
    </location>
</feature>
<feature type="domain" description="AIG1-type G" evidence="17">
    <location>
        <begin position="11"/>
        <end position="211"/>
    </location>
</feature>
<keyword evidence="16" id="KW-1133">Transmembrane helix</keyword>
<dbReference type="GO" id="GO:0005794">
    <property type="term" value="C:Golgi apparatus"/>
    <property type="evidence" value="ECO:0007669"/>
    <property type="project" value="UniProtKB-SubCell"/>
</dbReference>
<evidence type="ECO:0000256" key="15">
    <source>
        <dbReference type="ARBA" id="ARBA00077278"/>
    </source>
</evidence>
<evidence type="ECO:0000256" key="8">
    <source>
        <dbReference type="ARBA" id="ARBA00022741"/>
    </source>
</evidence>
<dbReference type="GeneTree" id="ENSGT01120000271858"/>
<evidence type="ECO:0000313" key="19">
    <source>
        <dbReference type="Proteomes" id="UP000018467"/>
    </source>
</evidence>
<reference evidence="19" key="1">
    <citation type="submission" date="2013-03" db="EMBL/GenBank/DDBJ databases">
        <authorList>
            <person name="Jeffery W."/>
            <person name="Warren W."/>
            <person name="Wilson R.K."/>
        </authorList>
    </citation>
    <scope>NUCLEOTIDE SEQUENCE</scope>
    <source>
        <strain evidence="19">female</strain>
    </source>
</reference>
<keyword evidence="8" id="KW-0547">Nucleotide-binding</keyword>
<evidence type="ECO:0000256" key="5">
    <source>
        <dbReference type="ARBA" id="ARBA00008535"/>
    </source>
</evidence>
<dbReference type="GO" id="GO:0005739">
    <property type="term" value="C:mitochondrion"/>
    <property type="evidence" value="ECO:0007669"/>
    <property type="project" value="UniProtKB-SubCell"/>
</dbReference>
<comment type="subcellular location">
    <subcellularLocation>
        <location evidence="3">Cytoplasm</location>
        <location evidence="3">Cytosol</location>
    </subcellularLocation>
    <subcellularLocation>
        <location evidence="2">Endoplasmic reticulum</location>
    </subcellularLocation>
    <subcellularLocation>
        <location evidence="4">Golgi apparatus</location>
    </subcellularLocation>
    <subcellularLocation>
        <location evidence="1">Mitochondrion</location>
    </subcellularLocation>
</comment>
<reference evidence="18" key="3">
    <citation type="submission" date="2025-08" db="UniProtKB">
        <authorList>
            <consortium name="Ensembl"/>
        </authorList>
    </citation>
    <scope>IDENTIFICATION</scope>
</reference>
<comment type="function">
    <text evidence="13">Exerts an anti-apoptotic effect in the immune system and is involved in responses to infections.</text>
</comment>
<keyword evidence="10" id="KW-0333">Golgi apparatus</keyword>
<evidence type="ECO:0000256" key="16">
    <source>
        <dbReference type="SAM" id="Phobius"/>
    </source>
</evidence>
<keyword evidence="6" id="KW-0963">Cytoplasm</keyword>
<evidence type="ECO:0000256" key="7">
    <source>
        <dbReference type="ARBA" id="ARBA00022737"/>
    </source>
</evidence>
<evidence type="ECO:0000256" key="10">
    <source>
        <dbReference type="ARBA" id="ARBA00023034"/>
    </source>
</evidence>
<keyword evidence="16" id="KW-0472">Membrane</keyword>
<evidence type="ECO:0000259" key="17">
    <source>
        <dbReference type="PROSITE" id="PS51720"/>
    </source>
</evidence>
<dbReference type="Ensembl" id="ENSAMXT00000037699.1">
    <property type="protein sequence ID" value="ENSAMXP00000048193.1"/>
    <property type="gene ID" value="ENSAMXG00000038070.1"/>
</dbReference>
<dbReference type="AlphaFoldDB" id="A0A3B1K121"/>
<name>A0A3B1K121_ASTMX</name>
<dbReference type="GO" id="GO:0005783">
    <property type="term" value="C:endoplasmic reticulum"/>
    <property type="evidence" value="ECO:0007669"/>
    <property type="project" value="UniProtKB-SubCell"/>
</dbReference>
<evidence type="ECO:0000256" key="2">
    <source>
        <dbReference type="ARBA" id="ARBA00004240"/>
    </source>
</evidence>
<organism evidence="18 19">
    <name type="scientific">Astyanax mexicanus</name>
    <name type="common">Blind cave fish</name>
    <name type="synonym">Astyanax fasciatus mexicanus</name>
    <dbReference type="NCBI Taxonomy" id="7994"/>
    <lineage>
        <taxon>Eukaryota</taxon>
        <taxon>Metazoa</taxon>
        <taxon>Chordata</taxon>
        <taxon>Craniata</taxon>
        <taxon>Vertebrata</taxon>
        <taxon>Euteleostomi</taxon>
        <taxon>Actinopterygii</taxon>
        <taxon>Neopterygii</taxon>
        <taxon>Teleostei</taxon>
        <taxon>Ostariophysi</taxon>
        <taxon>Characiformes</taxon>
        <taxon>Characoidei</taxon>
        <taxon>Acestrorhamphidae</taxon>
        <taxon>Acestrorhamphinae</taxon>
        <taxon>Astyanax</taxon>
    </lineage>
</organism>
<dbReference type="Proteomes" id="UP000018467">
    <property type="component" value="Unassembled WGS sequence"/>
</dbReference>
<keyword evidence="12" id="KW-0342">GTP-binding</keyword>